<dbReference type="SUPFAM" id="SSF56935">
    <property type="entry name" value="Porins"/>
    <property type="match status" value="1"/>
</dbReference>
<organism evidence="4 5">
    <name type="scientific">Desulfosarcina widdelii</name>
    <dbReference type="NCBI Taxonomy" id="947919"/>
    <lineage>
        <taxon>Bacteria</taxon>
        <taxon>Pseudomonadati</taxon>
        <taxon>Thermodesulfobacteriota</taxon>
        <taxon>Desulfobacteria</taxon>
        <taxon>Desulfobacterales</taxon>
        <taxon>Desulfosarcinaceae</taxon>
        <taxon>Desulfosarcina</taxon>
    </lineage>
</organism>
<dbReference type="Pfam" id="PF13609">
    <property type="entry name" value="Porin_4"/>
    <property type="match status" value="1"/>
</dbReference>
<name>A0A5K7Z3D8_9BACT</name>
<evidence type="ECO:0000256" key="2">
    <source>
        <dbReference type="SAM" id="SignalP"/>
    </source>
</evidence>
<dbReference type="GO" id="GO:0015288">
    <property type="term" value="F:porin activity"/>
    <property type="evidence" value="ECO:0007669"/>
    <property type="project" value="InterPro"/>
</dbReference>
<protein>
    <recommendedName>
        <fullName evidence="3">Porin domain-containing protein</fullName>
    </recommendedName>
</protein>
<evidence type="ECO:0000313" key="4">
    <source>
        <dbReference type="EMBL" id="BBO75180.1"/>
    </source>
</evidence>
<feature type="chain" id="PRO_5024401742" description="Porin domain-containing protein" evidence="2">
    <location>
        <begin position="30"/>
        <end position="426"/>
    </location>
</feature>
<dbReference type="InterPro" id="IPR023614">
    <property type="entry name" value="Porin_dom_sf"/>
</dbReference>
<accession>A0A5K7Z3D8</accession>
<feature type="coiled-coil region" evidence="1">
    <location>
        <begin position="35"/>
        <end position="76"/>
    </location>
</feature>
<reference evidence="4 5" key="1">
    <citation type="submission" date="2019-11" db="EMBL/GenBank/DDBJ databases">
        <title>Comparative genomics of hydrocarbon-degrading Desulfosarcina strains.</title>
        <authorList>
            <person name="Watanabe M."/>
            <person name="Kojima H."/>
            <person name="Fukui M."/>
        </authorList>
    </citation>
    <scope>NUCLEOTIDE SEQUENCE [LARGE SCALE GENOMIC DNA]</scope>
    <source>
        <strain evidence="4 5">PP31</strain>
    </source>
</reference>
<keyword evidence="1" id="KW-0175">Coiled coil</keyword>
<dbReference type="Proteomes" id="UP000427769">
    <property type="component" value="Chromosome"/>
</dbReference>
<keyword evidence="5" id="KW-1185">Reference proteome</keyword>
<feature type="domain" description="Porin" evidence="3">
    <location>
        <begin position="77"/>
        <end position="404"/>
    </location>
</feature>
<proteinExistence type="predicted"/>
<dbReference type="InterPro" id="IPR033900">
    <property type="entry name" value="Gram_neg_porin_domain"/>
</dbReference>
<keyword evidence="2" id="KW-0732">Signal</keyword>
<dbReference type="AlphaFoldDB" id="A0A5K7Z3D8"/>
<feature type="signal peptide" evidence="2">
    <location>
        <begin position="1"/>
        <end position="29"/>
    </location>
</feature>
<gene>
    <name evidence="4" type="ORF">DSCW_25970</name>
</gene>
<evidence type="ECO:0000313" key="5">
    <source>
        <dbReference type="Proteomes" id="UP000427769"/>
    </source>
</evidence>
<dbReference type="Gene3D" id="2.40.160.10">
    <property type="entry name" value="Porin"/>
    <property type="match status" value="1"/>
</dbReference>
<dbReference type="KEGG" id="dwd:DSCW_25970"/>
<evidence type="ECO:0000259" key="3">
    <source>
        <dbReference type="Pfam" id="PF13609"/>
    </source>
</evidence>
<evidence type="ECO:0000256" key="1">
    <source>
        <dbReference type="SAM" id="Coils"/>
    </source>
</evidence>
<dbReference type="EMBL" id="AP021875">
    <property type="protein sequence ID" value="BBO75180.1"/>
    <property type="molecule type" value="Genomic_DNA"/>
</dbReference>
<dbReference type="GO" id="GO:0016020">
    <property type="term" value="C:membrane"/>
    <property type="evidence" value="ECO:0007669"/>
    <property type="project" value="InterPro"/>
</dbReference>
<dbReference type="RefSeq" id="WP_170302257.1">
    <property type="nucleotide sequence ID" value="NZ_AP021875.1"/>
</dbReference>
<sequence length="426" mass="46258">MVMRKWRLVLCAASVLLVSGFMVSSPVLGADQETLDRLEKIIRQQQTQIEAQQKALNDLQQQVEALKGQTAKATVKAATDSPAAVKTGNPKASIKVYGQVNKAVLYSDDGHNEDLYLVDNDNSSTRIGLLGSINPNERYEIGTKIEVEYQTNPSNAVWQEDKRYTPNDRFEKRHLDLWVDANTLGKFSLGWGSTASDGIAEVDLSGTGVVGYSSVGDMAGGQRFYDSSTGGLSATAIGNAFSNMDGLGRDERIRYDSPSFNGFTGSTSYVSDGGGDFAVRYSARVDAFKLAAGAAYANPGSTSDTIDDQMSGSVSVLHDSGFNGTFAMGTRDHKSGRDDGGFFYTKFGYRGRWCPLGVTSLSADYGRYSDIAADGDDADTIGFQMVQDIQEWGTEAYLGYRLHKLDRNGADYDNINAFMTGMRVKF</sequence>